<gene>
    <name evidence="6" type="ORF">PEVE_00024459</name>
</gene>
<name>A0ABN8SMH2_9CNID</name>
<evidence type="ECO:0000256" key="2">
    <source>
        <dbReference type="ARBA" id="ARBA00007262"/>
    </source>
</evidence>
<keyword evidence="5" id="KW-0472">Membrane</keyword>
<comment type="subcellular location">
    <subcellularLocation>
        <location evidence="1">Membrane</location>
        <topology evidence="1">Multi-pass membrane protein</topology>
    </subcellularLocation>
</comment>
<dbReference type="InterPro" id="IPR009311">
    <property type="entry name" value="IFI6/IFI27-like"/>
</dbReference>
<dbReference type="PANTHER" id="PTHR16932:SF18">
    <property type="entry name" value="INTERFERON, ALPHA-INDUCIBLE PROTEIN 27-LIKE 2"/>
    <property type="match status" value="1"/>
</dbReference>
<sequence>MELTDVCLAGVAGGLTIAAAPVALAALGFTAAGVAAGSVAATTQSAVYTQLVASGSAFALGQSAGAAGIGLFNSYGLKQG</sequence>
<dbReference type="Proteomes" id="UP001159427">
    <property type="component" value="Unassembled WGS sequence"/>
</dbReference>
<comment type="similarity">
    <text evidence="2">Belongs to the IFI6/IFI27 family.</text>
</comment>
<evidence type="ECO:0000256" key="4">
    <source>
        <dbReference type="ARBA" id="ARBA00022989"/>
    </source>
</evidence>
<evidence type="ECO:0000313" key="6">
    <source>
        <dbReference type="EMBL" id="CAH3192739.1"/>
    </source>
</evidence>
<reference evidence="6 7" key="1">
    <citation type="submission" date="2022-05" db="EMBL/GenBank/DDBJ databases">
        <authorList>
            <consortium name="Genoscope - CEA"/>
            <person name="William W."/>
        </authorList>
    </citation>
    <scope>NUCLEOTIDE SEQUENCE [LARGE SCALE GENOMIC DNA]</scope>
</reference>
<keyword evidence="4" id="KW-1133">Transmembrane helix</keyword>
<accession>A0ABN8SMH2</accession>
<dbReference type="InterPro" id="IPR038213">
    <property type="entry name" value="IFI6/IFI27-like_sf"/>
</dbReference>
<keyword evidence="7" id="KW-1185">Reference proteome</keyword>
<evidence type="ECO:0000313" key="7">
    <source>
        <dbReference type="Proteomes" id="UP001159427"/>
    </source>
</evidence>
<organism evidence="6 7">
    <name type="scientific">Porites evermanni</name>
    <dbReference type="NCBI Taxonomy" id="104178"/>
    <lineage>
        <taxon>Eukaryota</taxon>
        <taxon>Metazoa</taxon>
        <taxon>Cnidaria</taxon>
        <taxon>Anthozoa</taxon>
        <taxon>Hexacorallia</taxon>
        <taxon>Scleractinia</taxon>
        <taxon>Fungiina</taxon>
        <taxon>Poritidae</taxon>
        <taxon>Porites</taxon>
    </lineage>
</organism>
<dbReference type="Pfam" id="PF06140">
    <property type="entry name" value="Ifi-6-16"/>
    <property type="match status" value="1"/>
</dbReference>
<evidence type="ECO:0000256" key="3">
    <source>
        <dbReference type="ARBA" id="ARBA00022692"/>
    </source>
</evidence>
<evidence type="ECO:0000256" key="1">
    <source>
        <dbReference type="ARBA" id="ARBA00004141"/>
    </source>
</evidence>
<evidence type="ECO:0000256" key="5">
    <source>
        <dbReference type="ARBA" id="ARBA00023136"/>
    </source>
</evidence>
<dbReference type="Gene3D" id="6.10.110.10">
    <property type="match status" value="1"/>
</dbReference>
<comment type="caution">
    <text evidence="6">The sequence shown here is derived from an EMBL/GenBank/DDBJ whole genome shotgun (WGS) entry which is preliminary data.</text>
</comment>
<dbReference type="EMBL" id="CALNXI010003276">
    <property type="protein sequence ID" value="CAH3192739.1"/>
    <property type="molecule type" value="Genomic_DNA"/>
</dbReference>
<keyword evidence="3" id="KW-0812">Transmembrane</keyword>
<dbReference type="PANTHER" id="PTHR16932">
    <property type="entry name" value="INTERFERON ALPHA-INDUCIBLE PROTEIN 27"/>
    <property type="match status" value="1"/>
</dbReference>
<protein>
    <submittedName>
        <fullName evidence="6">Uncharacterized protein</fullName>
    </submittedName>
</protein>
<proteinExistence type="inferred from homology"/>